<dbReference type="EMBL" id="DVHM01000056">
    <property type="protein sequence ID" value="HIR70346.1"/>
    <property type="molecule type" value="Genomic_DNA"/>
</dbReference>
<evidence type="ECO:0000313" key="3">
    <source>
        <dbReference type="Proteomes" id="UP000823912"/>
    </source>
</evidence>
<proteinExistence type="predicted"/>
<reference evidence="2" key="1">
    <citation type="submission" date="2020-10" db="EMBL/GenBank/DDBJ databases">
        <authorList>
            <person name="Gilroy R."/>
        </authorList>
    </citation>
    <scope>NUCLEOTIDE SEQUENCE</scope>
    <source>
        <strain evidence="2">ChiSjej5B23-6657</strain>
    </source>
</reference>
<feature type="compositionally biased region" description="Basic and acidic residues" evidence="1">
    <location>
        <begin position="30"/>
        <end position="43"/>
    </location>
</feature>
<dbReference type="AlphaFoldDB" id="A0A9D1E988"/>
<organism evidence="2 3">
    <name type="scientific">Candidatus Pullilachnospira gallistercoris</name>
    <dbReference type="NCBI Taxonomy" id="2840911"/>
    <lineage>
        <taxon>Bacteria</taxon>
        <taxon>Bacillati</taxon>
        <taxon>Bacillota</taxon>
        <taxon>Clostridia</taxon>
        <taxon>Lachnospirales</taxon>
        <taxon>Lachnospiraceae</taxon>
        <taxon>Lachnospiraceae incertae sedis</taxon>
        <taxon>Candidatus Pullilachnospira</taxon>
    </lineage>
</organism>
<evidence type="ECO:0000313" key="2">
    <source>
        <dbReference type="EMBL" id="HIR70346.1"/>
    </source>
</evidence>
<gene>
    <name evidence="2" type="ORF">IAA55_03600</name>
</gene>
<protein>
    <submittedName>
        <fullName evidence="2">Uncharacterized protein</fullName>
    </submittedName>
</protein>
<accession>A0A9D1E988</accession>
<feature type="region of interest" description="Disordered" evidence="1">
    <location>
        <begin position="1"/>
        <end position="70"/>
    </location>
</feature>
<dbReference type="Proteomes" id="UP000823912">
    <property type="component" value="Unassembled WGS sequence"/>
</dbReference>
<sequence>MKHPSKHLSLSKDFQPNPSPDTPSGGTEVDAEKMRQAQIRLRDIIFGSSGQDASNKDEDDEPEKMGNRPATGMFLNISLKKFYQTLSELCTDSVSPPGAKHYKENYEKIYSYIQSVVPDADSMTICSFLRYIDDAYMYPRGYKGESEEEYKERIRQGNRLSELFFLYSFSPLLRRRGLHYEAVTFRLTSTYVNRQTKRKE</sequence>
<evidence type="ECO:0000256" key="1">
    <source>
        <dbReference type="SAM" id="MobiDB-lite"/>
    </source>
</evidence>
<name>A0A9D1E988_9FIRM</name>
<reference evidence="2" key="2">
    <citation type="journal article" date="2021" name="PeerJ">
        <title>Extensive microbial diversity within the chicken gut microbiome revealed by metagenomics and culture.</title>
        <authorList>
            <person name="Gilroy R."/>
            <person name="Ravi A."/>
            <person name="Getino M."/>
            <person name="Pursley I."/>
            <person name="Horton D.L."/>
            <person name="Alikhan N.F."/>
            <person name="Baker D."/>
            <person name="Gharbi K."/>
            <person name="Hall N."/>
            <person name="Watson M."/>
            <person name="Adriaenssens E.M."/>
            <person name="Foster-Nyarko E."/>
            <person name="Jarju S."/>
            <person name="Secka A."/>
            <person name="Antonio M."/>
            <person name="Oren A."/>
            <person name="Chaudhuri R.R."/>
            <person name="La Ragione R."/>
            <person name="Hildebrand F."/>
            <person name="Pallen M.J."/>
        </authorList>
    </citation>
    <scope>NUCLEOTIDE SEQUENCE</scope>
    <source>
        <strain evidence="2">ChiSjej5B23-6657</strain>
    </source>
</reference>
<comment type="caution">
    <text evidence="2">The sequence shown here is derived from an EMBL/GenBank/DDBJ whole genome shotgun (WGS) entry which is preliminary data.</text>
</comment>